<dbReference type="SUPFAM" id="SSF50998">
    <property type="entry name" value="Quinoprotein alcohol dehydrogenase-like"/>
    <property type="match status" value="1"/>
</dbReference>
<dbReference type="Gene3D" id="2.130.10.10">
    <property type="entry name" value="YVTN repeat-like/Quinoprotein amine dehydrogenase"/>
    <property type="match status" value="1"/>
</dbReference>
<dbReference type="InterPro" id="IPR011047">
    <property type="entry name" value="Quinoprotein_ADH-like_sf"/>
</dbReference>
<name>A0A5E6UK69_PSEFL</name>
<dbReference type="EMBL" id="OZ024668">
    <property type="protein sequence ID" value="CAK9889952.1"/>
    <property type="molecule type" value="Genomic_DNA"/>
</dbReference>
<sequence>MDTPHPATAQQAWRAAVVDYAQAVNRYVAQGTQEGWDGLEEPQSAPTEHLLPAWLAALQAVNRPGVDALQHQAFRQDWPPAHLPLIPMLDQQAQSIGTLVLLDDGRLLARIGTAYQPGQVVQIDGESVTPVAGVDHFGRCPARRYFALGNADGVRVTDGWGGQQVAQFAWPNGLEGLPADAGLEALEHPPQPTALIPFPDGQRVLLVSSDGIFVLHGTGATRLLRRAEDILQDMADGISADDLNLSLSMEHAAISADGSLIAIGEQCGQHLVLNDRLEVIADIGPAGEYPHFALFNQRGDRLILNACHFYYGATLGVAVKDIPGLKTDFYSDDPRTPVLQDGARVYAGASRNDEFIVGDAYGYLRAFGEDGQERWQHFIGSTISAMDISPDGKTLVVASHAGFISVIALDTSRPDWQIGTGEHAEVHRWLFWKQLDRPLRW</sequence>
<evidence type="ECO:0000313" key="3">
    <source>
        <dbReference type="Proteomes" id="UP000326595"/>
    </source>
</evidence>
<proteinExistence type="predicted"/>
<gene>
    <name evidence="1" type="ORF">PS652_02785</name>
    <name evidence="2" type="ORF">PS652_03533</name>
</gene>
<reference evidence="2" key="1">
    <citation type="submission" date="2019-09" db="EMBL/GenBank/DDBJ databases">
        <authorList>
            <person name="Chandra G."/>
            <person name="Truman W A."/>
        </authorList>
    </citation>
    <scope>NUCLEOTIDE SEQUENCE [LARGE SCALE GENOMIC DNA]</scope>
    <source>
        <strain evidence="2">PS652</strain>
    </source>
</reference>
<dbReference type="AlphaFoldDB" id="A0A5E6UK69"/>
<evidence type="ECO:0000313" key="1">
    <source>
        <dbReference type="EMBL" id="CAK9889952.1"/>
    </source>
</evidence>
<dbReference type="RefSeq" id="WP_038995901.1">
    <property type="nucleotide sequence ID" value="NZ_OZ024668.1"/>
</dbReference>
<accession>A0A5E6UK69</accession>
<dbReference type="EMBL" id="CABVHG010000021">
    <property type="protein sequence ID" value="VVN05553.1"/>
    <property type="molecule type" value="Genomic_DNA"/>
</dbReference>
<reference evidence="1 3" key="2">
    <citation type="submission" date="2024-03" db="EMBL/GenBank/DDBJ databases">
        <authorList>
            <person name="Alaster D. Moffat"/>
            <person name="Govind Chandra"/>
            <person name="Andrew W. Truman"/>
        </authorList>
    </citation>
    <scope>NUCLEOTIDE SEQUENCE [LARGE SCALE GENOMIC DNA]</scope>
    <source>
        <strain evidence="1">PS652</strain>
    </source>
</reference>
<organism evidence="2">
    <name type="scientific">Pseudomonas fluorescens</name>
    <dbReference type="NCBI Taxonomy" id="294"/>
    <lineage>
        <taxon>Bacteria</taxon>
        <taxon>Pseudomonadati</taxon>
        <taxon>Pseudomonadota</taxon>
        <taxon>Gammaproteobacteria</taxon>
        <taxon>Pseudomonadales</taxon>
        <taxon>Pseudomonadaceae</taxon>
        <taxon>Pseudomonas</taxon>
    </lineage>
</organism>
<protein>
    <submittedName>
        <fullName evidence="2">Uncharacterized protein</fullName>
    </submittedName>
</protein>
<dbReference type="InterPro" id="IPR015943">
    <property type="entry name" value="WD40/YVTN_repeat-like_dom_sf"/>
</dbReference>
<evidence type="ECO:0000313" key="2">
    <source>
        <dbReference type="EMBL" id="VVN05553.1"/>
    </source>
</evidence>
<dbReference type="Proteomes" id="UP000326595">
    <property type="component" value="Chromosome"/>
</dbReference>